<reference evidence="7 8" key="1">
    <citation type="submission" date="2016-10" db="EMBL/GenBank/DDBJ databases">
        <authorList>
            <person name="de Groot N.N."/>
        </authorList>
    </citation>
    <scope>NUCLEOTIDE SEQUENCE [LARGE SCALE GENOMIC DNA]</scope>
    <source>
        <strain evidence="7 8">DSM 19981</strain>
    </source>
</reference>
<dbReference type="Gene3D" id="3.90.1150.10">
    <property type="entry name" value="Aspartate Aminotransferase, domain 1"/>
    <property type="match status" value="1"/>
</dbReference>
<dbReference type="OrthoDB" id="3224382at2"/>
<evidence type="ECO:0000256" key="2">
    <source>
        <dbReference type="ARBA" id="ARBA00012224"/>
    </source>
</evidence>
<dbReference type="CDD" id="cd00609">
    <property type="entry name" value="AAT_like"/>
    <property type="match status" value="1"/>
</dbReference>
<dbReference type="Gene3D" id="3.40.640.10">
    <property type="entry name" value="Type I PLP-dependent aspartate aminotransferase-like (Major domain)"/>
    <property type="match status" value="1"/>
</dbReference>
<organism evidence="7 8">
    <name type="scientific">Falsiroseomonas stagni DSM 19981</name>
    <dbReference type="NCBI Taxonomy" id="1123062"/>
    <lineage>
        <taxon>Bacteria</taxon>
        <taxon>Pseudomonadati</taxon>
        <taxon>Pseudomonadota</taxon>
        <taxon>Alphaproteobacteria</taxon>
        <taxon>Acetobacterales</taxon>
        <taxon>Roseomonadaceae</taxon>
        <taxon>Falsiroseomonas</taxon>
    </lineage>
</organism>
<dbReference type="InterPro" id="IPR015424">
    <property type="entry name" value="PyrdxlP-dep_Trfase"/>
</dbReference>
<comment type="cofactor">
    <cofactor evidence="1">
        <name>pyridoxal 5'-phosphate</name>
        <dbReference type="ChEBI" id="CHEBI:597326"/>
    </cofactor>
</comment>
<evidence type="ECO:0000256" key="4">
    <source>
        <dbReference type="ARBA" id="ARBA00023239"/>
    </source>
</evidence>
<sequence>MKDFDFETPIDRRGTGCSKWSRYGDDVLPMWVADMDFAVAPPILHAIRARLDHPVLGYGVARDALRDAVVAMLAREYGWDVAPEAVCFLPGVEPGFNMALRALLAPGDGVVVQTPAYKPMLAAPGHWGLRRVDAPLAVRGDDVLCDLDALRAALAKSRALLFCNPHNPLGKVFTRAELGSIAAAALDSGAVIVSDEIHCELLFDGRRHIPIASLSSEVAARTVTLMSASKTYNIAGLKTACAIIPDAAMRDRFLASKAGMVDSVNVLGLEATLAALEHGAAWKAELLRYLQGNRDWLVEAVRGRLPGVTVHRPEGTFLAWLDGSAIGIGEPQPWFLDRAKVALSPGAEFGAPLGARLNFGCPRSVLEAGVARLQAALAAR</sequence>
<evidence type="ECO:0000256" key="5">
    <source>
        <dbReference type="ARBA" id="ARBA00037974"/>
    </source>
</evidence>
<dbReference type="InterPro" id="IPR051798">
    <property type="entry name" value="Class-II_PLP-Dep_Aminotrans"/>
</dbReference>
<comment type="similarity">
    <text evidence="5">Belongs to the class-II pyridoxal-phosphate-dependent aminotransferase family. MalY/PatB cystathionine beta-lyase subfamily.</text>
</comment>
<evidence type="ECO:0000256" key="3">
    <source>
        <dbReference type="ARBA" id="ARBA00022898"/>
    </source>
</evidence>
<keyword evidence="4 7" id="KW-0456">Lyase</keyword>
<dbReference type="Pfam" id="PF00155">
    <property type="entry name" value="Aminotran_1_2"/>
    <property type="match status" value="1"/>
</dbReference>
<evidence type="ECO:0000256" key="1">
    <source>
        <dbReference type="ARBA" id="ARBA00001933"/>
    </source>
</evidence>
<dbReference type="PANTHER" id="PTHR43525:SF1">
    <property type="entry name" value="PROTEIN MALY"/>
    <property type="match status" value="1"/>
</dbReference>
<dbReference type="SUPFAM" id="SSF53383">
    <property type="entry name" value="PLP-dependent transferases"/>
    <property type="match status" value="1"/>
</dbReference>
<dbReference type="RefSeq" id="WP_092958493.1">
    <property type="nucleotide sequence ID" value="NZ_FOSQ01000002.1"/>
</dbReference>
<dbReference type="AlphaFoldDB" id="A0A1I3ZDW6"/>
<proteinExistence type="inferred from homology"/>
<name>A0A1I3ZDW6_9PROT</name>
<protein>
    <recommendedName>
        <fullName evidence="2">cysteine-S-conjugate beta-lyase</fullName>
        <ecNumber evidence="2">4.4.1.13</ecNumber>
    </recommendedName>
</protein>
<dbReference type="GO" id="GO:0030170">
    <property type="term" value="F:pyridoxal phosphate binding"/>
    <property type="evidence" value="ECO:0007669"/>
    <property type="project" value="InterPro"/>
</dbReference>
<keyword evidence="3" id="KW-0663">Pyridoxal phosphate</keyword>
<dbReference type="PANTHER" id="PTHR43525">
    <property type="entry name" value="PROTEIN MALY"/>
    <property type="match status" value="1"/>
</dbReference>
<dbReference type="STRING" id="1123062.SAMN02745775_102423"/>
<dbReference type="EMBL" id="FOSQ01000002">
    <property type="protein sequence ID" value="SFK42182.1"/>
    <property type="molecule type" value="Genomic_DNA"/>
</dbReference>
<evidence type="ECO:0000313" key="8">
    <source>
        <dbReference type="Proteomes" id="UP000199473"/>
    </source>
</evidence>
<gene>
    <name evidence="7" type="ORF">SAMN02745775_102423</name>
</gene>
<dbReference type="EC" id="4.4.1.13" evidence="2"/>
<evidence type="ECO:0000259" key="6">
    <source>
        <dbReference type="Pfam" id="PF00155"/>
    </source>
</evidence>
<evidence type="ECO:0000313" key="7">
    <source>
        <dbReference type="EMBL" id="SFK42182.1"/>
    </source>
</evidence>
<dbReference type="InterPro" id="IPR027619">
    <property type="entry name" value="C-S_lyase_PatB-like"/>
</dbReference>
<keyword evidence="8" id="KW-1185">Reference proteome</keyword>
<dbReference type="GO" id="GO:0047804">
    <property type="term" value="F:cysteine-S-conjugate beta-lyase activity"/>
    <property type="evidence" value="ECO:0007669"/>
    <property type="project" value="UniProtKB-EC"/>
</dbReference>
<accession>A0A1I3ZDW6</accession>
<dbReference type="InterPro" id="IPR015422">
    <property type="entry name" value="PyrdxlP-dep_Trfase_small"/>
</dbReference>
<dbReference type="NCBIfam" id="TIGR04350">
    <property type="entry name" value="C_S_lyase_PatB"/>
    <property type="match status" value="1"/>
</dbReference>
<dbReference type="InterPro" id="IPR015421">
    <property type="entry name" value="PyrdxlP-dep_Trfase_major"/>
</dbReference>
<feature type="domain" description="Aminotransferase class I/classII large" evidence="6">
    <location>
        <begin position="41"/>
        <end position="373"/>
    </location>
</feature>
<dbReference type="Proteomes" id="UP000199473">
    <property type="component" value="Unassembled WGS sequence"/>
</dbReference>
<dbReference type="InterPro" id="IPR004839">
    <property type="entry name" value="Aminotransferase_I/II_large"/>
</dbReference>